<sequence length="804" mass="87311">MVSAIAIGIQFDWALQLSLLTPYVQLIGVPHQWASFIWIFDPLSGLVVQPIVGYYNDRCTSRFSRRRPFIAGGAFLVAIVVFLIGYAADIGVSTGDKIGAPRKPRAIAGPCRALLADLASSNSTKIRAGKTLFAFFMAVGNVLGYSAGSYTHLYRISPFTKTDACDIFCANLKTCFFISVALLISIMLLAVWAVSEDPYVPEAAVENVATGKQHIVGALKELSKPMWILLLVTFFNWLAWFPFLLFDTDWMGKNIYGGKLGAQLYNRGVRAGALGLMLNSVVSGLASLCIERLARWVGGVKRLWGGMNFLLAVCLAMTLVVTHMARSEPEFTKATPKPGVVGVALATFAVLGAPLAVTFSVPCALASIFYNNSRAGQGFSLGVLNLAVVIPQLSLLTPYVQLHGVPHQWASFIWLCDPLSCLVVQPIFGYYSDRCTSCFGRRRPFIVGGALLVPIIVFLIGYEADIGISTGDKIGAPRKPRAIAVFVFGFWILDVANKMLQGPCRALLADLASSNSTKIRAGNTLFAFFMAVGNVLGYSAGSYTHLYRIAPFTKTDACDIFCANLKTCFFISVALLISIMLLAVWAVSEDPYVPEAAVENGATGKQHMVGALKELSKPMLILLLVTFFNWLAWFPFLLFDTDWMGKDIYGGKLGAQLYNRDVRAEALGLMLNSVMSGLASLCIERLARWVGGVKRLWGGMNFLLAVCLALTLVVTHMARSEPEFNKATPKPGVVGLTLATFAVLGAPLAVTFNVPCALASIFYNNSRAGQDCGLLAERVGCSRSDYPVFRYPKTGYPKISDSEY</sequence>
<gene>
    <name evidence="12" type="ORF">HannXRQ_Chr01g0002461</name>
</gene>
<organism evidence="12 13">
    <name type="scientific">Helianthus annuus</name>
    <name type="common">Common sunflower</name>
    <dbReference type="NCBI Taxonomy" id="4232"/>
    <lineage>
        <taxon>Eukaryota</taxon>
        <taxon>Viridiplantae</taxon>
        <taxon>Streptophyta</taxon>
        <taxon>Embryophyta</taxon>
        <taxon>Tracheophyta</taxon>
        <taxon>Spermatophyta</taxon>
        <taxon>Magnoliopsida</taxon>
        <taxon>eudicotyledons</taxon>
        <taxon>Gunneridae</taxon>
        <taxon>Pentapetalae</taxon>
        <taxon>asterids</taxon>
        <taxon>campanulids</taxon>
        <taxon>Asterales</taxon>
        <taxon>Asteraceae</taxon>
        <taxon>Asteroideae</taxon>
        <taxon>Heliantheae alliance</taxon>
        <taxon>Heliantheae</taxon>
        <taxon>Helianthus</taxon>
    </lineage>
</organism>
<evidence type="ECO:0000256" key="3">
    <source>
        <dbReference type="ARBA" id="ARBA00007134"/>
    </source>
</evidence>
<accession>A0A251VK29</accession>
<feature type="transmembrane region" description="Helical" evidence="11">
    <location>
        <begin position="303"/>
        <end position="325"/>
    </location>
</feature>
<feature type="transmembrane region" description="Helical" evidence="11">
    <location>
        <begin position="382"/>
        <end position="400"/>
    </location>
</feature>
<dbReference type="UniPathway" id="UPA00238"/>
<keyword evidence="6 11" id="KW-0812">Transmembrane</keyword>
<evidence type="ECO:0000256" key="6">
    <source>
        <dbReference type="ARBA" id="ARBA00022692"/>
    </source>
</evidence>
<keyword evidence="8 11" id="KW-1133">Transmembrane helix</keyword>
<dbReference type="PANTHER" id="PTHR19432:SF70">
    <property type="entry name" value="SUCROSE TRANSPORT PROTEIN SUC1-RELATED"/>
    <property type="match status" value="1"/>
</dbReference>
<evidence type="ECO:0000256" key="8">
    <source>
        <dbReference type="ARBA" id="ARBA00022989"/>
    </source>
</evidence>
<feature type="transmembrane region" description="Helical" evidence="11">
    <location>
        <begin position="521"/>
        <end position="541"/>
    </location>
</feature>
<evidence type="ECO:0000256" key="2">
    <source>
        <dbReference type="ARBA" id="ARBA00004914"/>
    </source>
</evidence>
<dbReference type="AlphaFoldDB" id="A0A251VK29"/>
<feature type="transmembrane region" description="Helical" evidence="11">
    <location>
        <begin position="444"/>
        <end position="462"/>
    </location>
</feature>
<dbReference type="CDD" id="cd17313">
    <property type="entry name" value="MFS_SLC45_SUC"/>
    <property type="match status" value="1"/>
</dbReference>
<feature type="transmembrane region" description="Helical" evidence="11">
    <location>
        <begin position="36"/>
        <end position="56"/>
    </location>
</feature>
<evidence type="ECO:0000256" key="11">
    <source>
        <dbReference type="SAM" id="Phobius"/>
    </source>
</evidence>
<evidence type="ECO:0000256" key="4">
    <source>
        <dbReference type="ARBA" id="ARBA00022448"/>
    </source>
</evidence>
<dbReference type="GO" id="GO:0008506">
    <property type="term" value="F:sucrose:proton symporter activity"/>
    <property type="evidence" value="ECO:0000318"/>
    <property type="project" value="GO_Central"/>
</dbReference>
<dbReference type="EMBL" id="CM007890">
    <property type="protein sequence ID" value="OTG35968.1"/>
    <property type="molecule type" value="Genomic_DNA"/>
</dbReference>
<feature type="transmembrane region" description="Helical" evidence="11">
    <location>
        <begin position="738"/>
        <end position="763"/>
    </location>
</feature>
<feature type="transmembrane region" description="Helical" evidence="11">
    <location>
        <begin position="132"/>
        <end position="153"/>
    </location>
</feature>
<evidence type="ECO:0000313" key="12">
    <source>
        <dbReference type="EMBL" id="OTG35968.1"/>
    </source>
</evidence>
<dbReference type="InParanoid" id="A0A251VK29"/>
<feature type="transmembrane region" description="Helical" evidence="11">
    <location>
        <begin position="68"/>
        <end position="88"/>
    </location>
</feature>
<dbReference type="GO" id="GO:0005886">
    <property type="term" value="C:plasma membrane"/>
    <property type="evidence" value="ECO:0000318"/>
    <property type="project" value="GO_Central"/>
</dbReference>
<proteinExistence type="inferred from homology"/>
<feature type="transmembrane region" description="Helical" evidence="11">
    <location>
        <begin position="569"/>
        <end position="587"/>
    </location>
</feature>
<comment type="subcellular location">
    <subcellularLocation>
        <location evidence="1">Membrane</location>
        <topology evidence="1">Multi-pass membrane protein</topology>
    </subcellularLocation>
</comment>
<keyword evidence="13" id="KW-1185">Reference proteome</keyword>
<evidence type="ECO:0000313" key="13">
    <source>
        <dbReference type="Proteomes" id="UP000215914"/>
    </source>
</evidence>
<feature type="transmembrane region" description="Helical" evidence="11">
    <location>
        <begin position="174"/>
        <end position="194"/>
    </location>
</feature>
<feature type="transmembrane region" description="Helical" evidence="11">
    <location>
        <begin position="696"/>
        <end position="718"/>
    </location>
</feature>
<keyword evidence="9 11" id="KW-0472">Membrane</keyword>
<comment type="pathway">
    <text evidence="2">Glycan biosynthesis; sucrose metabolism.</text>
</comment>
<keyword evidence="4" id="KW-0813">Transport</keyword>
<dbReference type="Gene3D" id="1.20.1250.20">
    <property type="entry name" value="MFS general substrate transporter like domains"/>
    <property type="match status" value="2"/>
</dbReference>
<evidence type="ECO:0000256" key="1">
    <source>
        <dbReference type="ARBA" id="ARBA00004141"/>
    </source>
</evidence>
<dbReference type="GO" id="GO:0005985">
    <property type="term" value="P:sucrose metabolic process"/>
    <property type="evidence" value="ECO:0007669"/>
    <property type="project" value="UniProtKB-UniPathway"/>
</dbReference>
<dbReference type="InterPro" id="IPR036259">
    <property type="entry name" value="MFS_trans_sf"/>
</dbReference>
<dbReference type="SUPFAM" id="SSF103473">
    <property type="entry name" value="MFS general substrate transporter"/>
    <property type="match status" value="2"/>
</dbReference>
<feature type="transmembrane region" description="Helical" evidence="11">
    <location>
        <begin position="620"/>
        <end position="639"/>
    </location>
</feature>
<evidence type="ECO:0000256" key="9">
    <source>
        <dbReference type="ARBA" id="ARBA00023136"/>
    </source>
</evidence>
<name>A0A251VK29_HELAN</name>
<dbReference type="PANTHER" id="PTHR19432">
    <property type="entry name" value="SUGAR TRANSPORTER"/>
    <property type="match status" value="1"/>
</dbReference>
<dbReference type="Pfam" id="PF13347">
    <property type="entry name" value="MFS_2"/>
    <property type="match status" value="1"/>
</dbReference>
<dbReference type="Proteomes" id="UP000215914">
    <property type="component" value="Chromosome 1"/>
</dbReference>
<keyword evidence="7" id="KW-0769">Symport</keyword>
<dbReference type="OMA" id="CEIYCAN"/>
<keyword evidence="5" id="KW-0762">Sugar transport</keyword>
<dbReference type="GO" id="GO:0005773">
    <property type="term" value="C:vacuole"/>
    <property type="evidence" value="ECO:0000318"/>
    <property type="project" value="GO_Central"/>
</dbReference>
<comment type="similarity">
    <text evidence="3">Belongs to the glycoside-pentoside-hexuronide (GPH) cation symporter transporter (TC 2.A.2.4) family.</text>
</comment>
<dbReference type="InterPro" id="IPR005989">
    <property type="entry name" value="Suc_symporter_pln"/>
</dbReference>
<protein>
    <submittedName>
        <fullName evidence="12">Putative sucrose/H+ symporter, plant, Major facilitator superfamily domain protein</fullName>
    </submittedName>
</protein>
<comment type="similarity">
    <text evidence="10">Belongs to the major facilitator superfamily. Phosphate:H(+) symporter (TC 2.A.1.9) family.</text>
</comment>
<feature type="transmembrane region" description="Helical" evidence="11">
    <location>
        <begin position="412"/>
        <end position="432"/>
    </location>
</feature>
<evidence type="ECO:0000256" key="5">
    <source>
        <dbReference type="ARBA" id="ARBA00022597"/>
    </source>
</evidence>
<evidence type="ECO:0000256" key="7">
    <source>
        <dbReference type="ARBA" id="ARBA00022847"/>
    </source>
</evidence>
<feature type="transmembrane region" description="Helical" evidence="11">
    <location>
        <begin position="345"/>
        <end position="370"/>
    </location>
</feature>
<evidence type="ECO:0000256" key="10">
    <source>
        <dbReference type="ARBA" id="ARBA00044504"/>
    </source>
</evidence>
<reference evidence="13" key="1">
    <citation type="journal article" date="2017" name="Nature">
        <title>The sunflower genome provides insights into oil metabolism, flowering and Asterid evolution.</title>
        <authorList>
            <person name="Badouin H."/>
            <person name="Gouzy J."/>
            <person name="Grassa C.J."/>
            <person name="Murat F."/>
            <person name="Staton S.E."/>
            <person name="Cottret L."/>
            <person name="Lelandais-Briere C."/>
            <person name="Owens G.L."/>
            <person name="Carrere S."/>
            <person name="Mayjonade B."/>
            <person name="Legrand L."/>
            <person name="Gill N."/>
            <person name="Kane N.C."/>
            <person name="Bowers J.E."/>
            <person name="Hubner S."/>
            <person name="Bellec A."/>
            <person name="Berard A."/>
            <person name="Berges H."/>
            <person name="Blanchet N."/>
            <person name="Boniface M.C."/>
            <person name="Brunel D."/>
            <person name="Catrice O."/>
            <person name="Chaidir N."/>
            <person name="Claudel C."/>
            <person name="Donnadieu C."/>
            <person name="Faraut T."/>
            <person name="Fievet G."/>
            <person name="Helmstetter N."/>
            <person name="King M."/>
            <person name="Knapp S.J."/>
            <person name="Lai Z."/>
            <person name="Le Paslier M.C."/>
            <person name="Lippi Y."/>
            <person name="Lorenzon L."/>
            <person name="Mandel J.R."/>
            <person name="Marage G."/>
            <person name="Marchand G."/>
            <person name="Marquand E."/>
            <person name="Bret-Mestries E."/>
            <person name="Morien E."/>
            <person name="Nambeesan S."/>
            <person name="Nguyen T."/>
            <person name="Pegot-Espagnet P."/>
            <person name="Pouilly N."/>
            <person name="Raftis F."/>
            <person name="Sallet E."/>
            <person name="Schiex T."/>
            <person name="Thomas J."/>
            <person name="Vandecasteele C."/>
            <person name="Vares D."/>
            <person name="Vear F."/>
            <person name="Vautrin S."/>
            <person name="Crespi M."/>
            <person name="Mangin B."/>
            <person name="Burke J.M."/>
            <person name="Salse J."/>
            <person name="Munos S."/>
            <person name="Vincourt P."/>
            <person name="Rieseberg L.H."/>
            <person name="Langlade N.B."/>
        </authorList>
    </citation>
    <scope>NUCLEOTIDE SEQUENCE [LARGE SCALE GENOMIC DNA]</scope>
    <source>
        <strain evidence="13">cv. SF193</strain>
    </source>
</reference>
<dbReference type="NCBIfam" id="TIGR01301">
    <property type="entry name" value="GPH_sucrose"/>
    <property type="match status" value="2"/>
</dbReference>
<feature type="transmembrane region" description="Helical" evidence="11">
    <location>
        <begin position="226"/>
        <end position="246"/>
    </location>
</feature>